<dbReference type="SUPFAM" id="SSF50249">
    <property type="entry name" value="Nucleic acid-binding proteins"/>
    <property type="match status" value="1"/>
</dbReference>
<dbReference type="InterPro" id="IPR036282">
    <property type="entry name" value="Glutathione-S-Trfase_C_sf"/>
</dbReference>
<evidence type="ECO:0000256" key="2">
    <source>
        <dbReference type="ARBA" id="ARBA00022884"/>
    </source>
</evidence>
<sequence>MPATIHLPKSANDIHLVHSHVTVKGLTIVEAAGAVAVLELDGQKIEGNNTVSKYLAAHATEKHLLGVSDVDHAEVDQWLTWTNTTLKVANKKELITELKFLDDHLVTRTYLIANRLTLSDLVVYANVHPNAKSLKPSTLPNLVRWFDLIQHIAVEGQRALAEKFEIIEFNLDDVPAPAPVATEVCEEHSWSKSSCLFMLPVRLLSSFYITLYSLRNQEKKDKIEKGKNAAVSTSKAVVSAAAPAAAATAEVPKAEKKEKTKGERRQPAPAPPVAEQSDLSRLDIRVGFIRSAKKHESADSLYVEEIDLGDGEGVYRTVVSGLVNHVPLEEMQERWCVCLANLKPAAMRGVKSEAMVLCATGADGKVELLTPVDTSKVKPGDKVYVEELEGEFQNYGLRWCWKFVVLYVVHTSQSSRAHCLFIRRGREGSEPQEEVLGERATGAQHQCRTTGALQGATIPDTRIVGGDRTREGG</sequence>
<organism evidence="6 7">
    <name type="scientific">Jimgerdemannia flammicorona</name>
    <dbReference type="NCBI Taxonomy" id="994334"/>
    <lineage>
        <taxon>Eukaryota</taxon>
        <taxon>Fungi</taxon>
        <taxon>Fungi incertae sedis</taxon>
        <taxon>Mucoromycota</taxon>
        <taxon>Mucoromycotina</taxon>
        <taxon>Endogonomycetes</taxon>
        <taxon>Endogonales</taxon>
        <taxon>Endogonaceae</taxon>
        <taxon>Jimgerdemannia</taxon>
    </lineage>
</organism>
<evidence type="ECO:0000256" key="4">
    <source>
        <dbReference type="SAM" id="MobiDB-lite"/>
    </source>
</evidence>
<dbReference type="PANTHER" id="PTHR11586:SF33">
    <property type="entry name" value="AMINOACYL TRNA SYNTHASE COMPLEX-INTERACTING MULTIFUNCTIONAL PROTEIN 1"/>
    <property type="match status" value="1"/>
</dbReference>
<keyword evidence="2 3" id="KW-0694">RNA-binding</keyword>
<evidence type="ECO:0000256" key="3">
    <source>
        <dbReference type="PROSITE-ProRule" id="PRU00209"/>
    </source>
</evidence>
<evidence type="ECO:0000313" key="6">
    <source>
        <dbReference type="EMBL" id="RUS25304.1"/>
    </source>
</evidence>
<dbReference type="PANTHER" id="PTHR11586">
    <property type="entry name" value="TRNA-AMINOACYLATION COFACTOR ARC1 FAMILY MEMBER"/>
    <property type="match status" value="1"/>
</dbReference>
<dbReference type="SUPFAM" id="SSF47616">
    <property type="entry name" value="GST C-terminal domain-like"/>
    <property type="match status" value="1"/>
</dbReference>
<dbReference type="GO" id="GO:0000049">
    <property type="term" value="F:tRNA binding"/>
    <property type="evidence" value="ECO:0007669"/>
    <property type="project" value="UniProtKB-UniRule"/>
</dbReference>
<dbReference type="Pfam" id="PF21972">
    <property type="entry name" value="Arc1p_N_like"/>
    <property type="match status" value="1"/>
</dbReference>
<feature type="compositionally biased region" description="Basic and acidic residues" evidence="4">
    <location>
        <begin position="252"/>
        <end position="266"/>
    </location>
</feature>
<name>A0A433Q693_9FUNG</name>
<evidence type="ECO:0000313" key="7">
    <source>
        <dbReference type="Proteomes" id="UP000274822"/>
    </source>
</evidence>
<protein>
    <recommendedName>
        <fullName evidence="5">tRNA-binding domain-containing protein</fullName>
    </recommendedName>
</protein>
<dbReference type="Pfam" id="PF01588">
    <property type="entry name" value="tRNA_bind"/>
    <property type="match status" value="1"/>
</dbReference>
<feature type="domain" description="TRNA-binding" evidence="5">
    <location>
        <begin position="278"/>
        <end position="384"/>
    </location>
</feature>
<dbReference type="Proteomes" id="UP000274822">
    <property type="component" value="Unassembled WGS sequence"/>
</dbReference>
<dbReference type="GO" id="GO:0017102">
    <property type="term" value="C:methionyl glutamyl tRNA synthetase complex"/>
    <property type="evidence" value="ECO:0007669"/>
    <property type="project" value="TreeGrafter"/>
</dbReference>
<gene>
    <name evidence="6" type="ORF">BC938DRAFT_472352</name>
</gene>
<dbReference type="EMBL" id="RBNJ01013331">
    <property type="protein sequence ID" value="RUS25304.1"/>
    <property type="molecule type" value="Genomic_DNA"/>
</dbReference>
<dbReference type="CDD" id="cd02799">
    <property type="entry name" value="tRNA_bind_EMAP-II_like"/>
    <property type="match status" value="1"/>
</dbReference>
<dbReference type="Gene3D" id="2.40.50.140">
    <property type="entry name" value="Nucleic acid-binding proteins"/>
    <property type="match status" value="1"/>
</dbReference>
<reference evidence="6 7" key="1">
    <citation type="journal article" date="2018" name="New Phytol.">
        <title>Phylogenomics of Endogonaceae and evolution of mycorrhizas within Mucoromycota.</title>
        <authorList>
            <person name="Chang Y."/>
            <person name="Desiro A."/>
            <person name="Na H."/>
            <person name="Sandor L."/>
            <person name="Lipzen A."/>
            <person name="Clum A."/>
            <person name="Barry K."/>
            <person name="Grigoriev I.V."/>
            <person name="Martin F.M."/>
            <person name="Stajich J.E."/>
            <person name="Smith M.E."/>
            <person name="Bonito G."/>
            <person name="Spatafora J.W."/>
        </authorList>
    </citation>
    <scope>NUCLEOTIDE SEQUENCE [LARGE SCALE GENOMIC DNA]</scope>
    <source>
        <strain evidence="6 7">AD002</strain>
    </source>
</reference>
<dbReference type="InterPro" id="IPR002547">
    <property type="entry name" value="tRNA-bd_dom"/>
</dbReference>
<accession>A0A433Q693</accession>
<dbReference type="Gene3D" id="1.20.1050.130">
    <property type="match status" value="1"/>
</dbReference>
<dbReference type="AlphaFoldDB" id="A0A433Q693"/>
<dbReference type="InterPro" id="IPR053836">
    <property type="entry name" value="Arc1-like_N"/>
</dbReference>
<proteinExistence type="predicted"/>
<dbReference type="InterPro" id="IPR012340">
    <property type="entry name" value="NA-bd_OB-fold"/>
</dbReference>
<dbReference type="CDD" id="cd10289">
    <property type="entry name" value="GST_C_AaRS_like"/>
    <property type="match status" value="1"/>
</dbReference>
<evidence type="ECO:0000256" key="1">
    <source>
        <dbReference type="ARBA" id="ARBA00022555"/>
    </source>
</evidence>
<comment type="caution">
    <text evidence="6">The sequence shown here is derived from an EMBL/GenBank/DDBJ whole genome shotgun (WGS) entry which is preliminary data.</text>
</comment>
<dbReference type="PROSITE" id="PS50886">
    <property type="entry name" value="TRBD"/>
    <property type="match status" value="1"/>
</dbReference>
<feature type="region of interest" description="Disordered" evidence="4">
    <location>
        <begin position="248"/>
        <end position="276"/>
    </location>
</feature>
<dbReference type="InterPro" id="IPR051270">
    <property type="entry name" value="Tyrosine-tRNA_ligase_regulator"/>
</dbReference>
<keyword evidence="7" id="KW-1185">Reference proteome</keyword>
<evidence type="ECO:0000259" key="5">
    <source>
        <dbReference type="PROSITE" id="PS50886"/>
    </source>
</evidence>
<keyword evidence="1 3" id="KW-0820">tRNA-binding</keyword>